<organism evidence="2">
    <name type="scientific">Roseihalotalea indica</name>
    <dbReference type="NCBI Taxonomy" id="2867963"/>
    <lineage>
        <taxon>Bacteria</taxon>
        <taxon>Pseudomonadati</taxon>
        <taxon>Bacteroidota</taxon>
        <taxon>Cytophagia</taxon>
        <taxon>Cytophagales</taxon>
        <taxon>Catalimonadaceae</taxon>
        <taxon>Roseihalotalea</taxon>
    </lineage>
</organism>
<dbReference type="AlphaFoldDB" id="A0AA49JFA6"/>
<reference evidence="2" key="2">
    <citation type="journal article" date="2024" name="Antonie Van Leeuwenhoek">
        <title>Roseihalotalea indica gen. nov., sp. nov., a halophilic Bacteroidetes from mesopelagic Southwest Indian Ocean with higher carbohydrate metabolic potential.</title>
        <authorList>
            <person name="Chen B."/>
            <person name="Zhang M."/>
            <person name="Lin D."/>
            <person name="Ye J."/>
            <person name="Tang K."/>
        </authorList>
    </citation>
    <scope>NUCLEOTIDE SEQUENCE</scope>
    <source>
        <strain evidence="2">TK19036</strain>
    </source>
</reference>
<dbReference type="EMBL" id="CP120682">
    <property type="protein sequence ID" value="WKN35289.1"/>
    <property type="molecule type" value="Genomic_DNA"/>
</dbReference>
<feature type="region of interest" description="Disordered" evidence="1">
    <location>
        <begin position="144"/>
        <end position="166"/>
    </location>
</feature>
<dbReference type="InterPro" id="IPR027848">
    <property type="entry name" value="DUF4494"/>
</dbReference>
<gene>
    <name evidence="2" type="ORF">K4G66_23200</name>
</gene>
<evidence type="ECO:0000313" key="2">
    <source>
        <dbReference type="EMBL" id="WKN35289.1"/>
    </source>
</evidence>
<evidence type="ECO:0000256" key="1">
    <source>
        <dbReference type="SAM" id="MobiDB-lite"/>
    </source>
</evidence>
<name>A0AA49JFA6_9BACT</name>
<reference evidence="2" key="1">
    <citation type="journal article" date="2023" name="Comput. Struct. Biotechnol. J.">
        <title>Discovery of a novel marine Bacteroidetes with a rich repertoire of carbohydrate-active enzymes.</title>
        <authorList>
            <person name="Chen B."/>
            <person name="Liu G."/>
            <person name="Chen Q."/>
            <person name="Wang H."/>
            <person name="Liu L."/>
            <person name="Tang K."/>
        </authorList>
    </citation>
    <scope>NUCLEOTIDE SEQUENCE</scope>
    <source>
        <strain evidence="2">TK19036</strain>
    </source>
</reference>
<proteinExistence type="predicted"/>
<accession>A0AA49JFA6</accession>
<dbReference type="Pfam" id="PF14902">
    <property type="entry name" value="DUF4494"/>
    <property type="match status" value="1"/>
</dbReference>
<sequence>MNTWFTCKIKYQKIDEKGKAKNVSEQYLVDAVSFTEAERRIYEKMESMIQGEFYVTGIAKARLSDVFYYEDSDLWHRCKMVYALEEEGKGKEKKITNYVLLTAPNVKEAYERMYQSLNNMLVEFRVTEIVESPIIEVFPYDSPEEDFQEAPDNYRPVSEVNADQEA</sequence>
<protein>
    <submittedName>
        <fullName evidence="2">DUF4494 domain-containing protein</fullName>
    </submittedName>
</protein>